<keyword evidence="13" id="KW-1185">Reference proteome</keyword>
<evidence type="ECO:0000256" key="9">
    <source>
        <dbReference type="ARBA" id="ARBA00023242"/>
    </source>
</evidence>
<keyword evidence="2" id="KW-0479">Metal-binding</keyword>
<feature type="region of interest" description="Disordered" evidence="11">
    <location>
        <begin position="142"/>
        <end position="350"/>
    </location>
</feature>
<keyword evidence="8" id="KW-0804">Transcription</keyword>
<evidence type="ECO:0000256" key="8">
    <source>
        <dbReference type="ARBA" id="ARBA00023163"/>
    </source>
</evidence>
<dbReference type="OrthoDB" id="21557at2759"/>
<name>A0A8H5EVR2_9AGAR</name>
<dbReference type="EMBL" id="JAACJK010000222">
    <property type="protein sequence ID" value="KAF5314081.1"/>
    <property type="molecule type" value="Genomic_DNA"/>
</dbReference>
<dbReference type="GO" id="GO:0003713">
    <property type="term" value="F:transcription coactivator activity"/>
    <property type="evidence" value="ECO:0007669"/>
    <property type="project" value="TreeGrafter"/>
</dbReference>
<feature type="compositionally biased region" description="Polar residues" evidence="11">
    <location>
        <begin position="76"/>
        <end position="112"/>
    </location>
</feature>
<dbReference type="GO" id="GO:0006357">
    <property type="term" value="P:regulation of transcription by RNA polymerase II"/>
    <property type="evidence" value="ECO:0007669"/>
    <property type="project" value="TreeGrafter"/>
</dbReference>
<protein>
    <recommendedName>
        <fullName evidence="10">SAGA-associated factor 11</fullName>
    </recommendedName>
</protein>
<feature type="compositionally biased region" description="Pro residues" evidence="11">
    <location>
        <begin position="313"/>
        <end position="326"/>
    </location>
</feature>
<evidence type="ECO:0000256" key="7">
    <source>
        <dbReference type="ARBA" id="ARBA00023159"/>
    </source>
</evidence>
<comment type="subcellular location">
    <subcellularLocation>
        <location evidence="1 10">Nucleus</location>
    </subcellularLocation>
</comment>
<dbReference type="GO" id="GO:0006325">
    <property type="term" value="P:chromatin organization"/>
    <property type="evidence" value="ECO:0007669"/>
    <property type="project" value="UniProtKB-KW"/>
</dbReference>
<comment type="similarity">
    <text evidence="10">Belongs to the SGF11 family.</text>
</comment>
<keyword evidence="5" id="KW-0156">Chromatin regulator</keyword>
<accession>A0A8H5EVR2</accession>
<dbReference type="InterPro" id="IPR051078">
    <property type="entry name" value="SGF11"/>
</dbReference>
<feature type="compositionally biased region" description="Polar residues" evidence="11">
    <location>
        <begin position="142"/>
        <end position="156"/>
    </location>
</feature>
<evidence type="ECO:0000256" key="11">
    <source>
        <dbReference type="SAM" id="MobiDB-lite"/>
    </source>
</evidence>
<comment type="caution">
    <text evidence="12">The sequence shown here is derived from an EMBL/GenBank/DDBJ whole genome shotgun (WGS) entry which is preliminary data.</text>
</comment>
<evidence type="ECO:0000256" key="5">
    <source>
        <dbReference type="ARBA" id="ARBA00022853"/>
    </source>
</evidence>
<feature type="compositionally biased region" description="Low complexity" evidence="11">
    <location>
        <begin position="340"/>
        <end position="350"/>
    </location>
</feature>
<evidence type="ECO:0000313" key="12">
    <source>
        <dbReference type="EMBL" id="KAF5314081.1"/>
    </source>
</evidence>
<evidence type="ECO:0000256" key="1">
    <source>
        <dbReference type="ARBA" id="ARBA00004123"/>
    </source>
</evidence>
<sequence>MPKSEREETMSALTSLILSSILDELVLDTALQAHHEVARSGAVCQICKTRCNAGTSTNIRVSAQLKESFQVHVPPSLNTASSSQLGAPSRSGTPSSNGEPRGTGSNTPTNGKSEGTVYLECINCSRQISSNRYAPHLSSCMGLSNSRRGAPRSNSKPKAPSDAGRSASPSSEQGYASDDRSPNKGKGRDESDYSLKRKRQSSPQISPTKKAKGKPSGSPISRVKANADGSGVASNQPIYSPANKSQSRVPSKLRDSSTASFMDRSSSSSRSSSPEGASAATPASSFTQSPNLSARVIAGGRAPRGRPLGTGPPKRPSPPRPPPPPIHTHYAMDVDEGDETGSSTDTSDSS</sequence>
<feature type="compositionally biased region" description="Polar residues" evidence="11">
    <location>
        <begin position="232"/>
        <end position="249"/>
    </location>
</feature>
<keyword evidence="3" id="KW-0863">Zinc-finger</keyword>
<feature type="compositionally biased region" description="Basic and acidic residues" evidence="11">
    <location>
        <begin position="177"/>
        <end position="195"/>
    </location>
</feature>
<proteinExistence type="inferred from homology"/>
<gene>
    <name evidence="12" type="ORF">D9611_006761</name>
</gene>
<dbReference type="GO" id="GO:0000124">
    <property type="term" value="C:SAGA complex"/>
    <property type="evidence" value="ECO:0007669"/>
    <property type="project" value="TreeGrafter"/>
</dbReference>
<dbReference type="Pfam" id="PF08209">
    <property type="entry name" value="Sgf11"/>
    <property type="match status" value="1"/>
</dbReference>
<feature type="compositionally biased region" description="Low complexity" evidence="11">
    <location>
        <begin position="256"/>
        <end position="280"/>
    </location>
</feature>
<evidence type="ECO:0000256" key="2">
    <source>
        <dbReference type="ARBA" id="ARBA00022723"/>
    </source>
</evidence>
<evidence type="ECO:0000256" key="6">
    <source>
        <dbReference type="ARBA" id="ARBA00023015"/>
    </source>
</evidence>
<evidence type="ECO:0000256" key="3">
    <source>
        <dbReference type="ARBA" id="ARBA00022771"/>
    </source>
</evidence>
<evidence type="ECO:0000256" key="4">
    <source>
        <dbReference type="ARBA" id="ARBA00022833"/>
    </source>
</evidence>
<dbReference type="Proteomes" id="UP000541558">
    <property type="component" value="Unassembled WGS sequence"/>
</dbReference>
<keyword evidence="9" id="KW-0539">Nucleus</keyword>
<dbReference type="AlphaFoldDB" id="A0A8H5EVR2"/>
<dbReference type="PANTHER" id="PTHR46367">
    <property type="entry name" value="ATAXIN-7-LIKE PROTEIN 3"/>
    <property type="match status" value="1"/>
</dbReference>
<evidence type="ECO:0000256" key="10">
    <source>
        <dbReference type="RuleBase" id="RU261113"/>
    </source>
</evidence>
<dbReference type="PANTHER" id="PTHR46367:SF1">
    <property type="entry name" value="ATAXIN-7-LIKE PROTEIN 3"/>
    <property type="match status" value="1"/>
</dbReference>
<dbReference type="GO" id="GO:0071819">
    <property type="term" value="C:DUBm complex"/>
    <property type="evidence" value="ECO:0007669"/>
    <property type="project" value="TreeGrafter"/>
</dbReference>
<dbReference type="InterPro" id="IPR013246">
    <property type="entry name" value="SAGA_su_Sgf11"/>
</dbReference>
<feature type="compositionally biased region" description="Low complexity" evidence="11">
    <location>
        <begin position="294"/>
        <end position="312"/>
    </location>
</feature>
<keyword evidence="6" id="KW-0805">Transcription regulation</keyword>
<dbReference type="GO" id="GO:0008270">
    <property type="term" value="F:zinc ion binding"/>
    <property type="evidence" value="ECO:0007669"/>
    <property type="project" value="UniProtKB-KW"/>
</dbReference>
<reference evidence="12 13" key="1">
    <citation type="journal article" date="2020" name="ISME J.">
        <title>Uncovering the hidden diversity of litter-decomposition mechanisms in mushroom-forming fungi.</title>
        <authorList>
            <person name="Floudas D."/>
            <person name="Bentzer J."/>
            <person name="Ahren D."/>
            <person name="Johansson T."/>
            <person name="Persson P."/>
            <person name="Tunlid A."/>
        </authorList>
    </citation>
    <scope>NUCLEOTIDE SEQUENCE [LARGE SCALE GENOMIC DNA]</scope>
    <source>
        <strain evidence="12 13">CBS 175.51</strain>
    </source>
</reference>
<dbReference type="Gene3D" id="3.30.160.60">
    <property type="entry name" value="Classic Zinc Finger"/>
    <property type="match status" value="1"/>
</dbReference>
<evidence type="ECO:0000313" key="13">
    <source>
        <dbReference type="Proteomes" id="UP000541558"/>
    </source>
</evidence>
<feature type="region of interest" description="Disordered" evidence="11">
    <location>
        <begin position="75"/>
        <end position="112"/>
    </location>
</feature>
<keyword evidence="4" id="KW-0862">Zinc</keyword>
<organism evidence="12 13">
    <name type="scientific">Ephemerocybe angulata</name>
    <dbReference type="NCBI Taxonomy" id="980116"/>
    <lineage>
        <taxon>Eukaryota</taxon>
        <taxon>Fungi</taxon>
        <taxon>Dikarya</taxon>
        <taxon>Basidiomycota</taxon>
        <taxon>Agaricomycotina</taxon>
        <taxon>Agaricomycetes</taxon>
        <taxon>Agaricomycetidae</taxon>
        <taxon>Agaricales</taxon>
        <taxon>Agaricineae</taxon>
        <taxon>Psathyrellaceae</taxon>
        <taxon>Ephemerocybe</taxon>
    </lineage>
</organism>
<feature type="compositionally biased region" description="Polar residues" evidence="11">
    <location>
        <begin position="281"/>
        <end position="292"/>
    </location>
</feature>
<keyword evidence="7 10" id="KW-0010">Activator</keyword>